<dbReference type="PANTHER" id="PTHR33874:SF4">
    <property type="entry name" value="EXPRESSED PROTEIN"/>
    <property type="match status" value="1"/>
</dbReference>
<evidence type="ECO:0000313" key="3">
    <source>
        <dbReference type="Proteomes" id="UP000323000"/>
    </source>
</evidence>
<proteinExistence type="predicted"/>
<evidence type="ECO:0000256" key="1">
    <source>
        <dbReference type="SAM" id="Coils"/>
    </source>
</evidence>
<dbReference type="PANTHER" id="PTHR33874">
    <property type="entry name" value="RING FINGER PROTEIN"/>
    <property type="match status" value="1"/>
</dbReference>
<gene>
    <name evidence="2" type="ORF">EZV62_022141</name>
</gene>
<dbReference type="OrthoDB" id="845076at2759"/>
<accession>A0A5C7H8W3</accession>
<sequence length="299" mass="33324">MGGHEALEVAKTVLEVADVAWLAVECLDHRHEAHARHAHHDHESFDNQTRDDLEALKSENRRLRDLLNQNLKLLENLSESPAVLNDCPPDLYARLVATVDSEKFLTRLKSLHQASVNGTGNEFPFKEATGCCINLSISIMLIYLLLDTDLFLVPELADDVRSAGILINVDQEEPSWWVWVTEEMVPNNAEEWSGIDNENYVVVSEEHVVDGVAYFMAKCVMSNPKAVNLAPEELQKVLAKALGSVSKLEKMLDIWSAGKMFYTLSTWGLALAGLYKSRAVLRFAASGVHMTSKAVLRAL</sequence>
<protein>
    <submittedName>
        <fullName evidence="2">Uncharacterized protein</fullName>
    </submittedName>
</protein>
<name>A0A5C7H8W3_9ROSI</name>
<keyword evidence="1" id="KW-0175">Coiled coil</keyword>
<organism evidence="2 3">
    <name type="scientific">Acer yangbiense</name>
    <dbReference type="NCBI Taxonomy" id="1000413"/>
    <lineage>
        <taxon>Eukaryota</taxon>
        <taxon>Viridiplantae</taxon>
        <taxon>Streptophyta</taxon>
        <taxon>Embryophyta</taxon>
        <taxon>Tracheophyta</taxon>
        <taxon>Spermatophyta</taxon>
        <taxon>Magnoliopsida</taxon>
        <taxon>eudicotyledons</taxon>
        <taxon>Gunneridae</taxon>
        <taxon>Pentapetalae</taxon>
        <taxon>rosids</taxon>
        <taxon>malvids</taxon>
        <taxon>Sapindales</taxon>
        <taxon>Sapindaceae</taxon>
        <taxon>Hippocastanoideae</taxon>
        <taxon>Acereae</taxon>
        <taxon>Acer</taxon>
    </lineage>
</organism>
<dbReference type="AlphaFoldDB" id="A0A5C7H8W3"/>
<evidence type="ECO:0000313" key="2">
    <source>
        <dbReference type="EMBL" id="TXG52972.1"/>
    </source>
</evidence>
<dbReference type="Proteomes" id="UP000323000">
    <property type="component" value="Chromosome 10"/>
</dbReference>
<keyword evidence="3" id="KW-1185">Reference proteome</keyword>
<feature type="coiled-coil region" evidence="1">
    <location>
        <begin position="46"/>
        <end position="76"/>
    </location>
</feature>
<comment type="caution">
    <text evidence="2">The sequence shown here is derived from an EMBL/GenBank/DDBJ whole genome shotgun (WGS) entry which is preliminary data.</text>
</comment>
<dbReference type="EMBL" id="VAHF01000010">
    <property type="protein sequence ID" value="TXG52972.1"/>
    <property type="molecule type" value="Genomic_DNA"/>
</dbReference>
<reference evidence="3" key="1">
    <citation type="journal article" date="2019" name="Gigascience">
        <title>De novo genome assembly of the endangered Acer yangbiense, a plant species with extremely small populations endemic to Yunnan Province, China.</title>
        <authorList>
            <person name="Yang J."/>
            <person name="Wariss H.M."/>
            <person name="Tao L."/>
            <person name="Zhang R."/>
            <person name="Yun Q."/>
            <person name="Hollingsworth P."/>
            <person name="Dao Z."/>
            <person name="Luo G."/>
            <person name="Guo H."/>
            <person name="Ma Y."/>
            <person name="Sun W."/>
        </authorList>
    </citation>
    <scope>NUCLEOTIDE SEQUENCE [LARGE SCALE GENOMIC DNA]</scope>
    <source>
        <strain evidence="3">cv. Malutang</strain>
    </source>
</reference>